<evidence type="ECO:0000256" key="10">
    <source>
        <dbReference type="ARBA" id="ARBA00023224"/>
    </source>
</evidence>
<dbReference type="PRINTS" id="PR00248">
    <property type="entry name" value="GPCRMGR"/>
</dbReference>
<keyword evidence="2" id="KW-1003">Cell membrane</keyword>
<feature type="transmembrane region" description="Helical" evidence="11">
    <location>
        <begin position="182"/>
        <end position="207"/>
    </location>
</feature>
<feature type="transmembrane region" description="Helical" evidence="11">
    <location>
        <begin position="113"/>
        <end position="134"/>
    </location>
</feature>
<dbReference type="GO" id="GO:0005886">
    <property type="term" value="C:plasma membrane"/>
    <property type="evidence" value="ECO:0007669"/>
    <property type="project" value="UniProtKB-SubCell"/>
</dbReference>
<evidence type="ECO:0000256" key="7">
    <source>
        <dbReference type="ARBA" id="ARBA00023136"/>
    </source>
</evidence>
<evidence type="ECO:0000313" key="14">
    <source>
        <dbReference type="Proteomes" id="UP000092124"/>
    </source>
</evidence>
<dbReference type="Gene3D" id="2.10.50.30">
    <property type="entry name" value="GPCR, family 3, nine cysteines domain"/>
    <property type="match status" value="1"/>
</dbReference>
<dbReference type="STRING" id="56216.A0A1A6HTZ2"/>
<dbReference type="PANTHER" id="PTHR24061:SF409">
    <property type="entry name" value="VOMERONASAL 2, RECEPTOR 76"/>
    <property type="match status" value="1"/>
</dbReference>
<comment type="caution">
    <text evidence="13">The sequence shown here is derived from an EMBL/GenBank/DDBJ whole genome shotgun (WGS) entry which is preliminary data.</text>
</comment>
<organism evidence="13 14">
    <name type="scientific">Neotoma lepida</name>
    <name type="common">Desert woodrat</name>
    <dbReference type="NCBI Taxonomy" id="56216"/>
    <lineage>
        <taxon>Eukaryota</taxon>
        <taxon>Metazoa</taxon>
        <taxon>Chordata</taxon>
        <taxon>Craniata</taxon>
        <taxon>Vertebrata</taxon>
        <taxon>Euteleostomi</taxon>
        <taxon>Mammalia</taxon>
        <taxon>Eutheria</taxon>
        <taxon>Euarchontoglires</taxon>
        <taxon>Glires</taxon>
        <taxon>Rodentia</taxon>
        <taxon>Myomorpha</taxon>
        <taxon>Muroidea</taxon>
        <taxon>Cricetidae</taxon>
        <taxon>Neotominae</taxon>
        <taxon>Neotoma</taxon>
    </lineage>
</organism>
<dbReference type="AlphaFoldDB" id="A0A1A6HTZ2"/>
<evidence type="ECO:0000256" key="3">
    <source>
        <dbReference type="ARBA" id="ARBA00022692"/>
    </source>
</evidence>
<dbReference type="Pfam" id="PF00003">
    <property type="entry name" value="7tm_3"/>
    <property type="match status" value="1"/>
</dbReference>
<dbReference type="GO" id="GO:0004930">
    <property type="term" value="F:G protein-coupled receptor activity"/>
    <property type="evidence" value="ECO:0007669"/>
    <property type="project" value="UniProtKB-KW"/>
</dbReference>
<evidence type="ECO:0000256" key="1">
    <source>
        <dbReference type="ARBA" id="ARBA00004651"/>
    </source>
</evidence>
<feature type="transmembrane region" description="Helical" evidence="11">
    <location>
        <begin position="146"/>
        <end position="170"/>
    </location>
</feature>
<comment type="subcellular location">
    <subcellularLocation>
        <location evidence="1">Cell membrane</location>
        <topology evidence="1">Multi-pass membrane protein</topology>
    </subcellularLocation>
</comment>
<dbReference type="PRINTS" id="PR01535">
    <property type="entry name" value="VOMERONASL2R"/>
</dbReference>
<keyword evidence="10" id="KW-0807">Transducer</keyword>
<accession>A0A1A6HTZ2</accession>
<name>A0A1A6HTZ2_NEOLE</name>
<dbReference type="PROSITE" id="PS50259">
    <property type="entry name" value="G_PROTEIN_RECEP_F3_4"/>
    <property type="match status" value="1"/>
</dbReference>
<keyword evidence="6" id="KW-0297">G-protein coupled receptor</keyword>
<keyword evidence="7 11" id="KW-0472">Membrane</keyword>
<dbReference type="InterPro" id="IPR000337">
    <property type="entry name" value="GPCR_3"/>
</dbReference>
<keyword evidence="14" id="KW-1185">Reference proteome</keyword>
<evidence type="ECO:0000313" key="13">
    <source>
        <dbReference type="EMBL" id="OBS81709.1"/>
    </source>
</evidence>
<keyword evidence="9" id="KW-0325">Glycoprotein</keyword>
<dbReference type="InterPro" id="IPR017978">
    <property type="entry name" value="GPCR_3_C"/>
</dbReference>
<dbReference type="InterPro" id="IPR004073">
    <property type="entry name" value="GPCR_3_vmron_rcpt_2"/>
</dbReference>
<evidence type="ECO:0000256" key="5">
    <source>
        <dbReference type="ARBA" id="ARBA00022989"/>
    </source>
</evidence>
<feature type="non-terminal residue" evidence="13">
    <location>
        <position position="217"/>
    </location>
</feature>
<dbReference type="OrthoDB" id="5984008at2759"/>
<evidence type="ECO:0000256" key="4">
    <source>
        <dbReference type="ARBA" id="ARBA00022729"/>
    </source>
</evidence>
<dbReference type="InterPro" id="IPR038550">
    <property type="entry name" value="GPCR_3_9-Cys_sf"/>
</dbReference>
<feature type="non-terminal residue" evidence="13">
    <location>
        <position position="1"/>
    </location>
</feature>
<evidence type="ECO:0000256" key="2">
    <source>
        <dbReference type="ARBA" id="ARBA00022475"/>
    </source>
</evidence>
<proteinExistence type="predicted"/>
<dbReference type="InterPro" id="IPR011500">
    <property type="entry name" value="GPCR_3_9-Cys_dom"/>
</dbReference>
<sequence>TPPSMCSIPCSPGFRKSPQQGKTVCCFDCIPCSENEISNMTDMDQCVKCPDDQYANPGRKHCLKKVTEFLGYEDPLGMSLACLALCFSALTAFVLGVFLKHKDTATVKSNNRALSYVLLISLIFCFLCSLLFIGQPNMATCIMQQTIFAVVFTVAASTVLAKTVTVVLAFKLTNPSRKLRWLLVSGASNFIIPICTVIQLILCGIWLGTSPPFVDAD</sequence>
<evidence type="ECO:0000256" key="6">
    <source>
        <dbReference type="ARBA" id="ARBA00023040"/>
    </source>
</evidence>
<feature type="domain" description="G-protein coupled receptors family 3 profile" evidence="12">
    <location>
        <begin position="76"/>
        <end position="217"/>
    </location>
</feature>
<keyword evidence="4" id="KW-0732">Signal</keyword>
<evidence type="ECO:0000256" key="11">
    <source>
        <dbReference type="SAM" id="Phobius"/>
    </source>
</evidence>
<keyword evidence="5 11" id="KW-1133">Transmembrane helix</keyword>
<keyword evidence="3 11" id="KW-0812">Transmembrane</keyword>
<dbReference type="InterPro" id="IPR000068">
    <property type="entry name" value="GPCR_3_Ca_sens_rcpt-rel"/>
</dbReference>
<dbReference type="EMBL" id="LZPO01010096">
    <property type="protein sequence ID" value="OBS81709.1"/>
    <property type="molecule type" value="Genomic_DNA"/>
</dbReference>
<dbReference type="Pfam" id="PF07562">
    <property type="entry name" value="NCD3G"/>
    <property type="match status" value="1"/>
</dbReference>
<dbReference type="FunFam" id="2.10.50.30:FF:000009">
    <property type="entry name" value="Vomeronasal 2, receptor 66"/>
    <property type="match status" value="1"/>
</dbReference>
<dbReference type="PANTHER" id="PTHR24061">
    <property type="entry name" value="CALCIUM-SENSING RECEPTOR-RELATED"/>
    <property type="match status" value="1"/>
</dbReference>
<evidence type="ECO:0000259" key="12">
    <source>
        <dbReference type="PROSITE" id="PS50259"/>
    </source>
</evidence>
<evidence type="ECO:0000256" key="9">
    <source>
        <dbReference type="ARBA" id="ARBA00023180"/>
    </source>
</evidence>
<feature type="transmembrane region" description="Helical" evidence="11">
    <location>
        <begin position="78"/>
        <end position="101"/>
    </location>
</feature>
<reference evidence="13 14" key="1">
    <citation type="submission" date="2016-06" db="EMBL/GenBank/DDBJ databases">
        <title>The Draft Genome Sequence and Annotation of the Desert Woodrat Neotoma lepida.</title>
        <authorList>
            <person name="Campbell M."/>
            <person name="Oakeson K.F."/>
            <person name="Yandell M."/>
            <person name="Halpert J.R."/>
            <person name="Dearing D."/>
        </authorList>
    </citation>
    <scope>NUCLEOTIDE SEQUENCE [LARGE SCALE GENOMIC DNA]</scope>
    <source>
        <strain evidence="13">417</strain>
        <tissue evidence="13">Liver</tissue>
    </source>
</reference>
<keyword evidence="8" id="KW-0675">Receptor</keyword>
<evidence type="ECO:0000256" key="8">
    <source>
        <dbReference type="ARBA" id="ARBA00023170"/>
    </source>
</evidence>
<dbReference type="Proteomes" id="UP000092124">
    <property type="component" value="Unassembled WGS sequence"/>
</dbReference>
<gene>
    <name evidence="13" type="ORF">A6R68_24301</name>
</gene>
<protein>
    <recommendedName>
        <fullName evidence="12">G-protein coupled receptors family 3 profile domain-containing protein</fullName>
    </recommendedName>
</protein>